<dbReference type="InterPro" id="IPR010043">
    <property type="entry name" value="UTase/UR"/>
</dbReference>
<dbReference type="PANTHER" id="PTHR47320:SF1">
    <property type="entry name" value="BIFUNCTIONAL URIDYLYLTRANSFERASE_URIDYLYL-REMOVING ENZYME"/>
    <property type="match status" value="1"/>
</dbReference>
<dbReference type="GO" id="GO:0016787">
    <property type="term" value="F:hydrolase activity"/>
    <property type="evidence" value="ECO:0007669"/>
    <property type="project" value="UniProtKB-KW"/>
</dbReference>
<accession>A0A0A8H3D3</accession>
<keyword evidence="1" id="KW-0378">Hydrolase</keyword>
<proteinExistence type="predicted"/>
<name>A0A0A8H3D3_9BACT</name>
<evidence type="ECO:0000256" key="1">
    <source>
        <dbReference type="ARBA" id="ARBA00022801"/>
    </source>
</evidence>
<sequence>MSLNIEKIQKLKISLKDYEAYCSRLFLKQGSFSYHHSKEIDHFIKDTYDLILNDFFDNFFPHEDKIPLCILAIKQYAKMNLSIKENVDLLLIYKDIKAYNIKPLMKNFLGILNDINLNINYQIYELNGLHNVVKNELKEDILQYRFICGSKILFKQIKEKITQIQNEFKNDFSYKILKNFNPFEQILIKQEFDINTEFGGLNEQLNIENLNILYKNSPKNYMLNFINEKELSEFKLASDFLFSLKCAMNLLEGKNTNIFLIQNTQNLANLMHKKEKKNLNLNSILTQKALQSMHTCGIYTHFLARNMQKKQNQNFEFIENDYFIYNENEKNLEEILSVLLKLDDKNYHFDISLIFALKRSKNNIKNLDFFEAILKRKYSYSILKLLLDANILKDFCKPLIQSKFLLEEDGVYSALDRALLCLYHFENKNENKDLDADILLVLKLTILLSAINENNEISLANIYRAYVGKFNINNDSLELGIRLLKNFNAFKDIIEKEDIYNQTIILNFISKLTDSYTLKMLYILSFCNAKALGIENNFYYKSLENLYQNALEGFEDENLIDESQKRVKKEQILKRSKAFANLDEQTQNNIIHIKSNLFFIQNNFEKIIKITQIAQKENFTFWLDNSENLVLEVIVSKNNNLENILNSLSSLNLIFMGFFELFEDKIYLKFEYSDIISDEQKESLQNLLNSKLHTKIQKKVKKPNIKKDELKLDMDYSKNYAKINLNTKDQKGLMAYVMEVLTNYDVILSAAKIQTIRERTRNVLILHKNESLQNYKEKILKSLISE</sequence>
<dbReference type="STRING" id="1031564.CINS_0405"/>
<protein>
    <recommendedName>
        <fullName evidence="4">Nucleotidyltransferase</fullName>
    </recommendedName>
</protein>
<dbReference type="PANTHER" id="PTHR47320">
    <property type="entry name" value="BIFUNCTIONAL URIDYLYLTRANSFERASE/URIDYLYL-REMOVING ENZYME"/>
    <property type="match status" value="1"/>
</dbReference>
<evidence type="ECO:0000313" key="3">
    <source>
        <dbReference type="Proteomes" id="UP000031163"/>
    </source>
</evidence>
<dbReference type="GO" id="GO:0008773">
    <property type="term" value="F:[protein-PII] uridylyltransferase activity"/>
    <property type="evidence" value="ECO:0007669"/>
    <property type="project" value="InterPro"/>
</dbReference>
<evidence type="ECO:0008006" key="4">
    <source>
        <dbReference type="Google" id="ProtNLM"/>
    </source>
</evidence>
<reference evidence="2 3" key="1">
    <citation type="journal article" date="2014" name="Genome Biol. Evol.">
        <title>Comparative Genomics of the Campylobacter lari Group.</title>
        <authorList>
            <person name="Miller W.G."/>
            <person name="Yee E."/>
            <person name="Chapman M.H."/>
            <person name="Smith T.P."/>
            <person name="Bono J.L."/>
            <person name="Huynh S."/>
            <person name="Parker C.T."/>
            <person name="Vandamme P."/>
            <person name="Luong K."/>
            <person name="Korlach J."/>
        </authorList>
    </citation>
    <scope>NUCLEOTIDE SEQUENCE [LARGE SCALE GENOMIC DNA]</scope>
    <source>
        <strain evidence="2 3">NCTC 12927</strain>
    </source>
</reference>
<dbReference type="AlphaFoldDB" id="A0A0A8H3D3"/>
<dbReference type="KEGG" id="cis:CINS_0405"/>
<dbReference type="HOGENOM" id="CLU_012833_1_0_7"/>
<organism evidence="2 3">
    <name type="scientific">Campylobacter insulaenigrae NCTC 12927</name>
    <dbReference type="NCBI Taxonomy" id="1031564"/>
    <lineage>
        <taxon>Bacteria</taxon>
        <taxon>Pseudomonadati</taxon>
        <taxon>Campylobacterota</taxon>
        <taxon>Epsilonproteobacteria</taxon>
        <taxon>Campylobacterales</taxon>
        <taxon>Campylobacteraceae</taxon>
        <taxon>Campylobacter</taxon>
    </lineage>
</organism>
<evidence type="ECO:0000313" key="2">
    <source>
        <dbReference type="EMBL" id="AJC87404.1"/>
    </source>
</evidence>
<dbReference type="EMBL" id="CP007770">
    <property type="protein sequence ID" value="AJC87404.1"/>
    <property type="molecule type" value="Genomic_DNA"/>
</dbReference>
<dbReference type="Proteomes" id="UP000031163">
    <property type="component" value="Chromosome"/>
</dbReference>
<gene>
    <name evidence="2" type="ORF">CINS_0405</name>
</gene>